<dbReference type="PANTHER" id="PTHR48111:SF1">
    <property type="entry name" value="TWO-COMPONENT RESPONSE REGULATOR ORR33"/>
    <property type="match status" value="1"/>
</dbReference>
<dbReference type="PROSITE" id="PS50110">
    <property type="entry name" value="RESPONSE_REGULATORY"/>
    <property type="match status" value="1"/>
</dbReference>
<evidence type="ECO:0000256" key="6">
    <source>
        <dbReference type="SAM" id="MobiDB-lite"/>
    </source>
</evidence>
<keyword evidence="4" id="KW-0238">DNA-binding</keyword>
<protein>
    <recommendedName>
        <fullName evidence="10">Response regulator transcription factor</fullName>
    </recommendedName>
</protein>
<dbReference type="InterPro" id="IPR001789">
    <property type="entry name" value="Sig_transdc_resp-reg_receiver"/>
</dbReference>
<dbReference type="Gene3D" id="3.40.50.2300">
    <property type="match status" value="1"/>
</dbReference>
<dbReference type="Gene3D" id="1.10.10.10">
    <property type="entry name" value="Winged helix-like DNA-binding domain superfamily/Winged helix DNA-binding domain"/>
    <property type="match status" value="1"/>
</dbReference>
<dbReference type="SMART" id="SM00862">
    <property type="entry name" value="Trans_reg_C"/>
    <property type="match status" value="1"/>
</dbReference>
<evidence type="ECO:0000256" key="5">
    <source>
        <dbReference type="ARBA" id="ARBA00023163"/>
    </source>
</evidence>
<evidence type="ECO:0000313" key="9">
    <source>
        <dbReference type="EMBL" id="SVD15363.1"/>
    </source>
</evidence>
<dbReference type="InterPro" id="IPR036388">
    <property type="entry name" value="WH-like_DNA-bd_sf"/>
</dbReference>
<dbReference type="SUPFAM" id="SSF46894">
    <property type="entry name" value="C-terminal effector domain of the bipartite response regulators"/>
    <property type="match status" value="1"/>
</dbReference>
<feature type="domain" description="OmpR/PhoB-type" evidence="8">
    <location>
        <begin position="163"/>
        <end position="260"/>
    </location>
</feature>
<dbReference type="CDD" id="cd17574">
    <property type="entry name" value="REC_OmpR"/>
    <property type="match status" value="1"/>
</dbReference>
<proteinExistence type="predicted"/>
<feature type="region of interest" description="Disordered" evidence="6">
    <location>
        <begin position="241"/>
        <end position="267"/>
    </location>
</feature>
<dbReference type="GO" id="GO:0000976">
    <property type="term" value="F:transcription cis-regulatory region binding"/>
    <property type="evidence" value="ECO:0007669"/>
    <property type="project" value="TreeGrafter"/>
</dbReference>
<keyword evidence="1" id="KW-0597">Phosphoprotein</keyword>
<dbReference type="GO" id="GO:0032993">
    <property type="term" value="C:protein-DNA complex"/>
    <property type="evidence" value="ECO:0007669"/>
    <property type="project" value="TreeGrafter"/>
</dbReference>
<dbReference type="EMBL" id="UINC01132816">
    <property type="protein sequence ID" value="SVD15363.1"/>
    <property type="molecule type" value="Genomic_DNA"/>
</dbReference>
<dbReference type="InterPro" id="IPR039420">
    <property type="entry name" value="WalR-like"/>
</dbReference>
<dbReference type="InterPro" id="IPR011006">
    <property type="entry name" value="CheY-like_superfamily"/>
</dbReference>
<sequence length="267" mass="30343">SWLRKYMTKNEGKNATTILVVDDRRNNRELVCYKLEKEGFQTLEAGGKDEAISLFEKHHPDLVVLDIMMPSGEEGYDVMRAIRKQSEVPVIFFTSKPGKIERIKGLTLGGDGFVQLEEGDFNFESGSEIVLSKENLTLEELVVQIRAVLKRTSDSDKEKSDTSEVLEYFDIRLDRAQYAAYLGEKEVSLTKTLFNILWALMRDPNKVHTYDELIVGAYEKPRVVDNKVISAHVNKARKSFERAGRDPIRPVPGRGYRLVPPDSASDD</sequence>
<evidence type="ECO:0000256" key="2">
    <source>
        <dbReference type="ARBA" id="ARBA00023012"/>
    </source>
</evidence>
<evidence type="ECO:0000256" key="1">
    <source>
        <dbReference type="ARBA" id="ARBA00022553"/>
    </source>
</evidence>
<dbReference type="GO" id="GO:0000156">
    <property type="term" value="F:phosphorelay response regulator activity"/>
    <property type="evidence" value="ECO:0007669"/>
    <property type="project" value="TreeGrafter"/>
</dbReference>
<evidence type="ECO:0000259" key="7">
    <source>
        <dbReference type="PROSITE" id="PS50110"/>
    </source>
</evidence>
<dbReference type="SUPFAM" id="SSF52172">
    <property type="entry name" value="CheY-like"/>
    <property type="match status" value="1"/>
</dbReference>
<name>A0A382T067_9ZZZZ</name>
<evidence type="ECO:0000256" key="3">
    <source>
        <dbReference type="ARBA" id="ARBA00023015"/>
    </source>
</evidence>
<dbReference type="InterPro" id="IPR016032">
    <property type="entry name" value="Sig_transdc_resp-reg_C-effctor"/>
</dbReference>
<dbReference type="GO" id="GO:0006355">
    <property type="term" value="P:regulation of DNA-templated transcription"/>
    <property type="evidence" value="ECO:0007669"/>
    <property type="project" value="InterPro"/>
</dbReference>
<evidence type="ECO:0000256" key="4">
    <source>
        <dbReference type="ARBA" id="ARBA00023125"/>
    </source>
</evidence>
<dbReference type="Pfam" id="PF00072">
    <property type="entry name" value="Response_reg"/>
    <property type="match status" value="1"/>
</dbReference>
<accession>A0A382T067</accession>
<dbReference type="InterPro" id="IPR001867">
    <property type="entry name" value="OmpR/PhoB-type_DNA-bd"/>
</dbReference>
<feature type="domain" description="Response regulatory" evidence="7">
    <location>
        <begin position="17"/>
        <end position="131"/>
    </location>
</feature>
<dbReference type="PANTHER" id="PTHR48111">
    <property type="entry name" value="REGULATOR OF RPOS"/>
    <property type="match status" value="1"/>
</dbReference>
<organism evidence="9">
    <name type="scientific">marine metagenome</name>
    <dbReference type="NCBI Taxonomy" id="408172"/>
    <lineage>
        <taxon>unclassified sequences</taxon>
        <taxon>metagenomes</taxon>
        <taxon>ecological metagenomes</taxon>
    </lineage>
</organism>
<dbReference type="SMART" id="SM00448">
    <property type="entry name" value="REC"/>
    <property type="match status" value="1"/>
</dbReference>
<dbReference type="GO" id="GO:0005829">
    <property type="term" value="C:cytosol"/>
    <property type="evidence" value="ECO:0007669"/>
    <property type="project" value="TreeGrafter"/>
</dbReference>
<feature type="non-terminal residue" evidence="9">
    <location>
        <position position="1"/>
    </location>
</feature>
<keyword evidence="2" id="KW-0902">Two-component regulatory system</keyword>
<gene>
    <name evidence="9" type="ORF">METZ01_LOCUS368217</name>
</gene>
<reference evidence="9" key="1">
    <citation type="submission" date="2018-05" db="EMBL/GenBank/DDBJ databases">
        <authorList>
            <person name="Lanie J.A."/>
            <person name="Ng W.-L."/>
            <person name="Kazmierczak K.M."/>
            <person name="Andrzejewski T.M."/>
            <person name="Davidsen T.M."/>
            <person name="Wayne K.J."/>
            <person name="Tettelin H."/>
            <person name="Glass J.I."/>
            <person name="Rusch D."/>
            <person name="Podicherti R."/>
            <person name="Tsui H.-C.T."/>
            <person name="Winkler M.E."/>
        </authorList>
    </citation>
    <scope>NUCLEOTIDE SEQUENCE</scope>
</reference>
<dbReference type="AlphaFoldDB" id="A0A382T067"/>
<dbReference type="PROSITE" id="PS51755">
    <property type="entry name" value="OMPR_PHOB"/>
    <property type="match status" value="1"/>
</dbReference>
<evidence type="ECO:0000259" key="8">
    <source>
        <dbReference type="PROSITE" id="PS51755"/>
    </source>
</evidence>
<keyword evidence="5" id="KW-0804">Transcription</keyword>
<keyword evidence="3" id="KW-0805">Transcription regulation</keyword>
<evidence type="ECO:0008006" key="10">
    <source>
        <dbReference type="Google" id="ProtNLM"/>
    </source>
</evidence>
<dbReference type="Pfam" id="PF00486">
    <property type="entry name" value="Trans_reg_C"/>
    <property type="match status" value="1"/>
</dbReference>
<dbReference type="CDD" id="cd00383">
    <property type="entry name" value="trans_reg_C"/>
    <property type="match status" value="1"/>
</dbReference>